<dbReference type="GO" id="GO:0016787">
    <property type="term" value="F:hydrolase activity"/>
    <property type="evidence" value="ECO:0007669"/>
    <property type="project" value="UniProtKB-KW"/>
</dbReference>
<keyword evidence="1" id="KW-0378">Hydrolase</keyword>
<dbReference type="InterPro" id="IPR000801">
    <property type="entry name" value="Esterase-like"/>
</dbReference>
<reference evidence="1" key="2">
    <citation type="journal article" date="2021" name="PeerJ">
        <title>Extensive microbial diversity within the chicken gut microbiome revealed by metagenomics and culture.</title>
        <authorList>
            <person name="Gilroy R."/>
            <person name="Ravi A."/>
            <person name="Getino M."/>
            <person name="Pursley I."/>
            <person name="Horton D.L."/>
            <person name="Alikhan N.F."/>
            <person name="Baker D."/>
            <person name="Gharbi K."/>
            <person name="Hall N."/>
            <person name="Watson M."/>
            <person name="Adriaenssens E.M."/>
            <person name="Foster-Nyarko E."/>
            <person name="Jarju S."/>
            <person name="Secka A."/>
            <person name="Antonio M."/>
            <person name="Oren A."/>
            <person name="Chaudhuri R.R."/>
            <person name="La Ragione R."/>
            <person name="Hildebrand F."/>
            <person name="Pallen M.J."/>
        </authorList>
    </citation>
    <scope>NUCLEOTIDE SEQUENCE</scope>
    <source>
        <strain evidence="1">CHK195-11698</strain>
    </source>
</reference>
<organism evidence="1 2">
    <name type="scientific">Candidatus Fimiplasma intestinipullorum</name>
    <dbReference type="NCBI Taxonomy" id="2840825"/>
    <lineage>
        <taxon>Bacteria</taxon>
        <taxon>Bacillati</taxon>
        <taxon>Bacillota</taxon>
        <taxon>Clostridia</taxon>
        <taxon>Eubacteriales</taxon>
        <taxon>Candidatus Fimiplasma</taxon>
    </lineage>
</organism>
<dbReference type="AlphaFoldDB" id="A0A9D1HRC4"/>
<dbReference type="InterPro" id="IPR050583">
    <property type="entry name" value="Mycobacterial_A85_antigen"/>
</dbReference>
<evidence type="ECO:0000313" key="1">
    <source>
        <dbReference type="EMBL" id="HIU14089.1"/>
    </source>
</evidence>
<dbReference type="PANTHER" id="PTHR48098:SF6">
    <property type="entry name" value="FERRI-BACILLIBACTIN ESTERASE BESA"/>
    <property type="match status" value="1"/>
</dbReference>
<name>A0A9D1HRC4_9FIRM</name>
<gene>
    <name evidence="1" type="ORF">IAD15_08480</name>
</gene>
<sequence>MLERFVLPIHSLKRDRQVVIYVPDHYEDSLERYPVLYIQDGENAFFDETAFGHKSWGFLDYVTRSGMKVILVAVYCNQEGFKRMDEYGPWPIDEDLSFHETHQPGMIVGGEGDLYVRWLIEELKPWVDARYPTDPQDTGICGSSMGGVIASYAALAYPEVFKKCAALSTAFWFYENEFQTLIEQSDLSAIEAFYFDIGSDEGCGDEEANIWYRTSNARILALLQERIEPLYFQYIGTASHNEWEWSKRVPVFMPLLFGRKGK</sequence>
<dbReference type="Pfam" id="PF00756">
    <property type="entry name" value="Esterase"/>
    <property type="match status" value="1"/>
</dbReference>
<dbReference type="EMBL" id="DVMJ01000071">
    <property type="protein sequence ID" value="HIU14089.1"/>
    <property type="molecule type" value="Genomic_DNA"/>
</dbReference>
<dbReference type="PANTHER" id="PTHR48098">
    <property type="entry name" value="ENTEROCHELIN ESTERASE-RELATED"/>
    <property type="match status" value="1"/>
</dbReference>
<dbReference type="SUPFAM" id="SSF53474">
    <property type="entry name" value="alpha/beta-Hydrolases"/>
    <property type="match status" value="1"/>
</dbReference>
<evidence type="ECO:0000313" key="2">
    <source>
        <dbReference type="Proteomes" id="UP000824175"/>
    </source>
</evidence>
<dbReference type="Proteomes" id="UP000824175">
    <property type="component" value="Unassembled WGS sequence"/>
</dbReference>
<proteinExistence type="predicted"/>
<protein>
    <submittedName>
        <fullName evidence="1">Alpha/beta hydrolase</fullName>
    </submittedName>
</protein>
<dbReference type="InterPro" id="IPR029058">
    <property type="entry name" value="AB_hydrolase_fold"/>
</dbReference>
<comment type="caution">
    <text evidence="1">The sequence shown here is derived from an EMBL/GenBank/DDBJ whole genome shotgun (WGS) entry which is preliminary data.</text>
</comment>
<dbReference type="Gene3D" id="3.40.50.1820">
    <property type="entry name" value="alpha/beta hydrolase"/>
    <property type="match status" value="1"/>
</dbReference>
<accession>A0A9D1HRC4</accession>
<reference evidence="1" key="1">
    <citation type="submission" date="2020-10" db="EMBL/GenBank/DDBJ databases">
        <authorList>
            <person name="Gilroy R."/>
        </authorList>
    </citation>
    <scope>NUCLEOTIDE SEQUENCE</scope>
    <source>
        <strain evidence="1">CHK195-11698</strain>
    </source>
</reference>